<dbReference type="SUPFAM" id="SSF51735">
    <property type="entry name" value="NAD(P)-binding Rossmann-fold domains"/>
    <property type="match status" value="1"/>
</dbReference>
<comment type="caution">
    <text evidence="3">The sequence shown here is derived from an EMBL/GenBank/DDBJ whole genome shotgun (WGS) entry which is preliminary data.</text>
</comment>
<evidence type="ECO:0000259" key="1">
    <source>
        <dbReference type="Pfam" id="PF02625"/>
    </source>
</evidence>
<feature type="domain" description="XdhC- CoxI" evidence="1">
    <location>
        <begin position="15"/>
        <end position="83"/>
    </location>
</feature>
<dbReference type="RefSeq" id="WP_210810736.1">
    <property type="nucleotide sequence ID" value="NZ_JAGQDG010000007.1"/>
</dbReference>
<proteinExistence type="predicted"/>
<dbReference type="Pfam" id="PF02625">
    <property type="entry name" value="XdhC_CoxI"/>
    <property type="match status" value="1"/>
</dbReference>
<dbReference type="InterPro" id="IPR027051">
    <property type="entry name" value="XdhC_Rossmann_dom"/>
</dbReference>
<name>A0ABS5E1F2_9BURK</name>
<dbReference type="InterPro" id="IPR052698">
    <property type="entry name" value="MoCofactor_Util/Proc"/>
</dbReference>
<dbReference type="Proteomes" id="UP000672097">
    <property type="component" value="Unassembled WGS sequence"/>
</dbReference>
<dbReference type="PANTHER" id="PTHR30388">
    <property type="entry name" value="ALDEHYDE OXIDOREDUCTASE MOLYBDENUM COFACTOR ASSEMBLY PROTEIN"/>
    <property type="match status" value="1"/>
</dbReference>
<dbReference type="InterPro" id="IPR036291">
    <property type="entry name" value="NAD(P)-bd_dom_sf"/>
</dbReference>
<dbReference type="Pfam" id="PF13478">
    <property type="entry name" value="XdhC_C"/>
    <property type="match status" value="1"/>
</dbReference>
<evidence type="ECO:0000313" key="4">
    <source>
        <dbReference type="Proteomes" id="UP000672097"/>
    </source>
</evidence>
<evidence type="ECO:0000313" key="3">
    <source>
        <dbReference type="EMBL" id="MBQ0937256.1"/>
    </source>
</evidence>
<dbReference type="PANTHER" id="PTHR30388:SF4">
    <property type="entry name" value="MOLYBDENUM COFACTOR INSERTION CHAPERONE PAOD"/>
    <property type="match status" value="1"/>
</dbReference>
<keyword evidence="4" id="KW-1185">Reference proteome</keyword>
<protein>
    <submittedName>
        <fullName evidence="3">XdhC family protein</fullName>
    </submittedName>
</protein>
<feature type="domain" description="XdhC Rossmann" evidence="2">
    <location>
        <begin position="165"/>
        <end position="305"/>
    </location>
</feature>
<organism evidence="3 4">
    <name type="scientific">Ideonella paludis</name>
    <dbReference type="NCBI Taxonomy" id="1233411"/>
    <lineage>
        <taxon>Bacteria</taxon>
        <taxon>Pseudomonadati</taxon>
        <taxon>Pseudomonadota</taxon>
        <taxon>Betaproteobacteria</taxon>
        <taxon>Burkholderiales</taxon>
        <taxon>Sphaerotilaceae</taxon>
        <taxon>Ideonella</taxon>
    </lineage>
</organism>
<reference evidence="3 4" key="1">
    <citation type="submission" date="2021-04" db="EMBL/GenBank/DDBJ databases">
        <title>The genome sequence of type strain Ideonella paludis KCTC 32238.</title>
        <authorList>
            <person name="Liu Y."/>
        </authorList>
    </citation>
    <scope>NUCLEOTIDE SEQUENCE [LARGE SCALE GENOMIC DNA]</scope>
    <source>
        <strain evidence="3 4">KCTC 32238</strain>
    </source>
</reference>
<dbReference type="Gene3D" id="3.40.50.720">
    <property type="entry name" value="NAD(P)-binding Rossmann-like Domain"/>
    <property type="match status" value="1"/>
</dbReference>
<dbReference type="InterPro" id="IPR003777">
    <property type="entry name" value="XdhC_CoxI"/>
</dbReference>
<accession>A0ABS5E1F2</accession>
<evidence type="ECO:0000259" key="2">
    <source>
        <dbReference type="Pfam" id="PF13478"/>
    </source>
</evidence>
<sequence>MDNVDLQVLRQVVAWRAAGAGVVLGTITRTWGSAPRPVGSVVAVRDDGQIAGSVSGGCIEDDLIARMREQALAADVPKVVRYGVSGDEAARFGLPCGGTLELVLEPIQANSQIELLLERLSQGQRVRRELTLATGAVTLAEATGADAVLLNETTLISTHGPDWRLVVVGAGQMTLYLAQMAQALDYQVIIIDPREEYAVELPGVVHRRDMPDDAVLALKPDAHTAIIALTHDPKLDDLALMEALRTPAFYVGAIGSRLNQSKRKQRLAEHFGLSETELARLYGPVGIKNGARTPPEIAVSILAELTAVRYGWRIPEPVFEGGGPALSAPGCVA</sequence>
<dbReference type="EMBL" id="JAGQDG010000007">
    <property type="protein sequence ID" value="MBQ0937256.1"/>
    <property type="molecule type" value="Genomic_DNA"/>
</dbReference>
<gene>
    <name evidence="3" type="ORF">KAK11_18165</name>
</gene>